<keyword evidence="1" id="KW-0472">Membrane</keyword>
<evidence type="ECO:0000256" key="1">
    <source>
        <dbReference type="SAM" id="Phobius"/>
    </source>
</evidence>
<protein>
    <submittedName>
        <fullName evidence="2">ABC transporter subunit</fullName>
    </submittedName>
</protein>
<accession>A0A0H4TND4</accession>
<keyword evidence="1" id="KW-1133">Transmembrane helix</keyword>
<gene>
    <name evidence="2" type="primary">tem30</name>
</gene>
<name>A0A0H4TND4_9ACTN</name>
<reference evidence="2" key="1">
    <citation type="journal article" date="2015" name="J. Am. Chem. Soc.">
        <title>Biosynthetic Studies of Telomycin Reveal New Lipopeptides with Enhanced Activity.</title>
        <authorList>
            <person name="Fu C."/>
            <person name="Keller L."/>
            <person name="Bauer A."/>
            <person name="Broenstrup M."/>
            <person name="Froidbise A."/>
            <person name="Hammann P."/>
            <person name="Herrmann J."/>
            <person name="Mondesert G."/>
            <person name="Kurz M."/>
            <person name="Schiell M."/>
            <person name="Schummer D."/>
            <person name="Toti L."/>
            <person name="Wink J."/>
            <person name="Mueller R."/>
        </authorList>
    </citation>
    <scope>NUCLEOTIDE SEQUENCE</scope>
    <source>
        <strain evidence="2">ATCC 12646</strain>
    </source>
</reference>
<feature type="transmembrane region" description="Helical" evidence="1">
    <location>
        <begin position="39"/>
        <end position="60"/>
    </location>
</feature>
<feature type="transmembrane region" description="Helical" evidence="1">
    <location>
        <begin position="166"/>
        <end position="186"/>
    </location>
</feature>
<organism evidence="2">
    <name type="scientific">Streptomyces canus</name>
    <dbReference type="NCBI Taxonomy" id="58343"/>
    <lineage>
        <taxon>Bacteria</taxon>
        <taxon>Bacillati</taxon>
        <taxon>Actinomycetota</taxon>
        <taxon>Actinomycetes</taxon>
        <taxon>Kitasatosporales</taxon>
        <taxon>Streptomycetaceae</taxon>
        <taxon>Streptomyces</taxon>
        <taxon>Streptomyces aurantiacus group</taxon>
    </lineage>
</organism>
<feature type="transmembrane region" description="Helical" evidence="1">
    <location>
        <begin position="80"/>
        <end position="101"/>
    </location>
</feature>
<evidence type="ECO:0000313" key="2">
    <source>
        <dbReference type="EMBL" id="AKQ13305.1"/>
    </source>
</evidence>
<proteinExistence type="predicted"/>
<keyword evidence="1" id="KW-0812">Transmembrane</keyword>
<feature type="transmembrane region" description="Helical" evidence="1">
    <location>
        <begin position="193"/>
        <end position="211"/>
    </location>
</feature>
<dbReference type="EMBL" id="KP756960">
    <property type="protein sequence ID" value="AKQ13305.1"/>
    <property type="molecule type" value="Genomic_DNA"/>
</dbReference>
<feature type="transmembrane region" description="Helical" evidence="1">
    <location>
        <begin position="129"/>
        <end position="154"/>
    </location>
</feature>
<feature type="transmembrane region" description="Helical" evidence="1">
    <location>
        <begin position="247"/>
        <end position="267"/>
    </location>
</feature>
<sequence>MNDTTTAPAAPVAPARGRGGLVGAAAAEWTKLWGVRSTWVCLASTAALVVAYTVIVGVSARSSTAQASGGEPPTDPLANLGTGVVFMGQFAVLALATMVIASEYATGSIRGTLQCVPVRHRMLLSKSVVLVPVLFVTGLVVAPLGLGSAVAALGDVADPVTAGASVRQALAVGGYLGAVGMISVGIGAAVRSVAGTITVGFLILLVLPMTLQSVSVEFVQKAADLLPGPAGMALMGVSESDTYGPGAAAALLVFWAFAANAAGYWVLRNRDA</sequence>
<dbReference type="AlphaFoldDB" id="A0A0H4TND4"/>